<keyword evidence="4 8" id="KW-0337">GPI-anchor biosynthesis</keyword>
<feature type="transmembrane region" description="Helical" evidence="8">
    <location>
        <begin position="148"/>
        <end position="166"/>
    </location>
</feature>
<feature type="transmembrane region" description="Helical" evidence="8">
    <location>
        <begin position="21"/>
        <end position="40"/>
    </location>
</feature>
<sequence>MDYNQVKDQFMSDNAGEAVKTINNLSFIAINSFILYSILIKRFKLPIITSSLVLFTGIFLATTLLNNWITTLNVILLATTSIITLIFPVKLPQKSSKSSSHRHTNSVTTGDFDNGTSWKSQPPSPLPQHSQDNIQLSLKSYITNYRSYLLYLTLLSILAVDFPIFPRKLAKTESFGTSFMDLGVGSFTFALGVVDAKYHILKSYNMRKVLPLIALAIIRLIAVSLSDYPQHSSEYGTHWNFFCTLAMLPLLTKPLTIINQHTDIQFSWMAVLIGGSFQVLLSCTSLQEWTLHAPRDDVLSHNKEGIVSMVGYLCIYLFGLDIGLYSLPQDPYAYFRKRLTKKVAKDKRDKLLIILASFSILYWSLYGGARFFNLEVSRRMANLPYILWTVAFNTSFLTLFLLIDLVNFKTPSRQAVAVPGILQAINNNGLALFLIANVFTGIINLSIETIYSSTITSTMILAVYLSTLLYVAWVSRSSRLLRL</sequence>
<feature type="region of interest" description="Disordered" evidence="9">
    <location>
        <begin position="94"/>
        <end position="130"/>
    </location>
</feature>
<evidence type="ECO:0000256" key="8">
    <source>
        <dbReference type="RuleBase" id="RU280819"/>
    </source>
</evidence>
<keyword evidence="6 8" id="KW-1133">Transmembrane helix</keyword>
<feature type="compositionally biased region" description="Polar residues" evidence="9">
    <location>
        <begin position="105"/>
        <end position="119"/>
    </location>
</feature>
<feature type="transmembrane region" description="Helical" evidence="8">
    <location>
        <begin position="453"/>
        <end position="473"/>
    </location>
</feature>
<accession>A0A4T0MBQ4</accession>
<proteinExistence type="inferred from homology"/>
<comment type="function">
    <text evidence="8">A acetyltransferase, which acetylates the inositol ring of phosphatidylinositol during biosynthesis of GPI-anchor.</text>
</comment>
<feature type="transmembrane region" description="Helical" evidence="8">
    <location>
        <begin position="238"/>
        <end position="256"/>
    </location>
</feature>
<keyword evidence="8" id="KW-0256">Endoplasmic reticulum</keyword>
<comment type="pathway">
    <text evidence="2 8">Glycolipid biosynthesis; glycosylphosphatidylinositol-anchor biosynthesis.</text>
</comment>
<dbReference type="UniPathway" id="UPA00196"/>
<feature type="transmembrane region" description="Helical" evidence="8">
    <location>
        <begin position="178"/>
        <end position="197"/>
    </location>
</feature>
<evidence type="ECO:0000256" key="6">
    <source>
        <dbReference type="ARBA" id="ARBA00022989"/>
    </source>
</evidence>
<comment type="similarity">
    <text evidence="3 8">Belongs to the PIGW family.</text>
</comment>
<dbReference type="GO" id="GO:0006506">
    <property type="term" value="P:GPI anchor biosynthetic process"/>
    <property type="evidence" value="ECO:0007669"/>
    <property type="project" value="UniProtKB-UniPathway"/>
</dbReference>
<feature type="transmembrane region" description="Helical" evidence="8">
    <location>
        <begin position="385"/>
        <end position="408"/>
    </location>
</feature>
<protein>
    <recommendedName>
        <fullName evidence="8">GPI-anchored wall transfer protein</fullName>
        <ecNumber evidence="8">2.3.-.-</ecNumber>
    </recommendedName>
</protein>
<keyword evidence="5 8" id="KW-0812">Transmembrane</keyword>
<keyword evidence="8" id="KW-0808">Transferase</keyword>
<dbReference type="PANTHER" id="PTHR20661:SF0">
    <property type="entry name" value="PHOSPHATIDYLINOSITOL-GLYCAN BIOSYNTHESIS CLASS W PROTEIN"/>
    <property type="match status" value="1"/>
</dbReference>
<dbReference type="PANTHER" id="PTHR20661">
    <property type="entry name" value="PHOSPHATIDYLINOSITOL-GLYCAN BIOSYNTHESIS CLASS W PROTEIN"/>
    <property type="match status" value="1"/>
</dbReference>
<dbReference type="GO" id="GO:0072659">
    <property type="term" value="P:protein localization to plasma membrane"/>
    <property type="evidence" value="ECO:0007669"/>
    <property type="project" value="TreeGrafter"/>
</dbReference>
<dbReference type="Pfam" id="PF06423">
    <property type="entry name" value="GWT1"/>
    <property type="match status" value="1"/>
</dbReference>
<dbReference type="EMBL" id="SPRC01000016">
    <property type="protein sequence ID" value="TIB80424.1"/>
    <property type="molecule type" value="Genomic_DNA"/>
</dbReference>
<feature type="transmembrane region" description="Helical" evidence="8">
    <location>
        <begin position="209"/>
        <end position="226"/>
    </location>
</feature>
<organism evidence="10 11">
    <name type="scientific">Wallemia mellicola</name>
    <dbReference type="NCBI Taxonomy" id="1708541"/>
    <lineage>
        <taxon>Eukaryota</taxon>
        <taxon>Fungi</taxon>
        <taxon>Dikarya</taxon>
        <taxon>Basidiomycota</taxon>
        <taxon>Wallemiomycotina</taxon>
        <taxon>Wallemiomycetes</taxon>
        <taxon>Wallemiales</taxon>
        <taxon>Wallemiaceae</taxon>
        <taxon>Wallemia</taxon>
    </lineage>
</organism>
<feature type="transmembrane region" description="Helical" evidence="8">
    <location>
        <begin position="268"/>
        <end position="287"/>
    </location>
</feature>
<dbReference type="PIRSF" id="PIRSF017321">
    <property type="entry name" value="GWT1"/>
    <property type="match status" value="1"/>
</dbReference>
<dbReference type="EC" id="2.3.-.-" evidence="8"/>
<feature type="transmembrane region" description="Helical" evidence="8">
    <location>
        <begin position="429"/>
        <end position="447"/>
    </location>
</feature>
<gene>
    <name evidence="10" type="ORF">E3Q22_01944</name>
</gene>
<evidence type="ECO:0000256" key="7">
    <source>
        <dbReference type="ARBA" id="ARBA00023136"/>
    </source>
</evidence>
<feature type="transmembrane region" description="Helical" evidence="8">
    <location>
        <begin position="307"/>
        <end position="327"/>
    </location>
</feature>
<reference evidence="10 11" key="1">
    <citation type="submission" date="2019-03" db="EMBL/GenBank/DDBJ databases">
        <title>Sequencing 25 genomes of Wallemia mellicola.</title>
        <authorList>
            <person name="Gostincar C."/>
        </authorList>
    </citation>
    <scope>NUCLEOTIDE SEQUENCE [LARGE SCALE GENOMIC DNA]</scope>
    <source>
        <strain evidence="10 11">EXF-6152</strain>
    </source>
</reference>
<dbReference type="GO" id="GO:0032216">
    <property type="term" value="F:glucosaminyl-phosphatidylinositol O-acyltransferase activity"/>
    <property type="evidence" value="ECO:0007669"/>
    <property type="project" value="TreeGrafter"/>
</dbReference>
<keyword evidence="7 8" id="KW-0472">Membrane</keyword>
<evidence type="ECO:0000313" key="10">
    <source>
        <dbReference type="EMBL" id="TIB80424.1"/>
    </source>
</evidence>
<evidence type="ECO:0000256" key="2">
    <source>
        <dbReference type="ARBA" id="ARBA00004687"/>
    </source>
</evidence>
<dbReference type="InterPro" id="IPR009447">
    <property type="entry name" value="PIGW/GWT1"/>
</dbReference>
<evidence type="ECO:0000256" key="5">
    <source>
        <dbReference type="ARBA" id="ARBA00022692"/>
    </source>
</evidence>
<dbReference type="AlphaFoldDB" id="A0A4T0MBQ4"/>
<comment type="caution">
    <text evidence="10">The sequence shown here is derived from an EMBL/GenBank/DDBJ whole genome shotgun (WGS) entry which is preliminary data.</text>
</comment>
<evidence type="ECO:0000256" key="3">
    <source>
        <dbReference type="ARBA" id="ARBA00007559"/>
    </source>
</evidence>
<dbReference type="Proteomes" id="UP000310685">
    <property type="component" value="Unassembled WGS sequence"/>
</dbReference>
<dbReference type="GO" id="GO:0005789">
    <property type="term" value="C:endoplasmic reticulum membrane"/>
    <property type="evidence" value="ECO:0007669"/>
    <property type="project" value="UniProtKB-SubCell"/>
</dbReference>
<evidence type="ECO:0000256" key="4">
    <source>
        <dbReference type="ARBA" id="ARBA00022502"/>
    </source>
</evidence>
<keyword evidence="8" id="KW-0012">Acyltransferase</keyword>
<name>A0A4T0MBQ4_9BASI</name>
<evidence type="ECO:0000256" key="1">
    <source>
        <dbReference type="ARBA" id="ARBA00004141"/>
    </source>
</evidence>
<feature type="transmembrane region" description="Helical" evidence="8">
    <location>
        <begin position="348"/>
        <end position="365"/>
    </location>
</feature>
<comment type="subcellular location">
    <subcellularLocation>
        <location evidence="8">Endoplasmic reticulum membrane</location>
        <topology evidence="8">Multi-pass membrane protein</topology>
    </subcellularLocation>
    <subcellularLocation>
        <location evidence="1">Membrane</location>
        <topology evidence="1">Multi-pass membrane protein</topology>
    </subcellularLocation>
</comment>
<evidence type="ECO:0000313" key="11">
    <source>
        <dbReference type="Proteomes" id="UP000310685"/>
    </source>
</evidence>
<evidence type="ECO:0000256" key="9">
    <source>
        <dbReference type="SAM" id="MobiDB-lite"/>
    </source>
</evidence>